<dbReference type="GO" id="GO:0007155">
    <property type="term" value="P:cell adhesion"/>
    <property type="evidence" value="ECO:0007669"/>
    <property type="project" value="InterPro"/>
</dbReference>
<feature type="region of interest" description="Disordered" evidence="6">
    <location>
        <begin position="134"/>
        <end position="169"/>
    </location>
</feature>
<dbReference type="GO" id="GO:0046872">
    <property type="term" value="F:metal ion binding"/>
    <property type="evidence" value="ECO:0007669"/>
    <property type="project" value="UniProtKB-KW"/>
</dbReference>
<dbReference type="GO" id="GO:0030001">
    <property type="term" value="P:metal ion transport"/>
    <property type="evidence" value="ECO:0007669"/>
    <property type="project" value="InterPro"/>
</dbReference>
<evidence type="ECO:0000256" key="2">
    <source>
        <dbReference type="ARBA" id="ARBA00022448"/>
    </source>
</evidence>
<dbReference type="InterPro" id="IPR006128">
    <property type="entry name" value="Lipoprotein_PsaA-like"/>
</dbReference>
<evidence type="ECO:0000313" key="8">
    <source>
        <dbReference type="Proteomes" id="UP000215043"/>
    </source>
</evidence>
<keyword evidence="2 5" id="KW-0813">Transport</keyword>
<evidence type="ECO:0000256" key="3">
    <source>
        <dbReference type="ARBA" id="ARBA00022723"/>
    </source>
</evidence>
<evidence type="ECO:0000256" key="4">
    <source>
        <dbReference type="ARBA" id="ARBA00022729"/>
    </source>
</evidence>
<dbReference type="Pfam" id="PF01297">
    <property type="entry name" value="ZnuA"/>
    <property type="match status" value="1"/>
</dbReference>
<accession>A0A223RMZ9</accession>
<dbReference type="InterPro" id="IPR050492">
    <property type="entry name" value="Bact_metal-bind_prot9"/>
</dbReference>
<dbReference type="Gene3D" id="3.40.50.1980">
    <property type="entry name" value="Nitrogenase molybdenum iron protein domain"/>
    <property type="match status" value="1"/>
</dbReference>
<dbReference type="EMBL" id="CP022752">
    <property type="protein sequence ID" value="ASU77254.1"/>
    <property type="molecule type" value="Genomic_DNA"/>
</dbReference>
<keyword evidence="4" id="KW-0732">Signal</keyword>
<evidence type="ECO:0000256" key="1">
    <source>
        <dbReference type="ARBA" id="ARBA00004196"/>
    </source>
</evidence>
<proteinExistence type="inferred from homology"/>
<gene>
    <name evidence="7" type="ORF">CDG81_01800</name>
</gene>
<sequence>MNTTRSCHPGHTGRSPRPGGVTALAGLAAAALLLTACGGPGNTSEGGKPTVVASTDMWAAVARAVAGDNAEVEAIIDGDEADPHSYESTPRDAARLDNADLVVHNGGGYDSFAGQLLTDSDSAPPGIEAVEVAEPEGTEQEGTEHDSATAEPHQHDESGHGHHHSGNEHVWYDPHTVQLVADRIADRLGEISPNRSREFQRSATEFGDTLDGIQRDITELREAHHGTEVMTTAPVADHLLDNAGLTDITPSSFVRSVEAGNDPAAATVAELQELVDSGRPAALINNPQTASPLTERVTERARNNGIPVVAMPETLPGDRTYAEWLSDRVSALRTALETDTPGSEGR</sequence>
<reference evidence="7 8" key="1">
    <citation type="submission" date="2017-08" db="EMBL/GenBank/DDBJ databases">
        <title>The complete genome sequence of moderately halophilic actinomycete Actinopolyspora erythraea YIM 90600, the producer of novel erythromycin, novel actinopolysporins A-C and tubercidin.</title>
        <authorList>
            <person name="Yin M."/>
            <person name="Tang S."/>
        </authorList>
    </citation>
    <scope>NUCLEOTIDE SEQUENCE [LARGE SCALE GENOMIC DNA]</scope>
    <source>
        <strain evidence="7 8">YIM 90600</strain>
    </source>
</reference>
<evidence type="ECO:0000256" key="5">
    <source>
        <dbReference type="RuleBase" id="RU003512"/>
    </source>
</evidence>
<dbReference type="RefSeq" id="WP_084134246.1">
    <property type="nucleotide sequence ID" value="NZ_CP022752.1"/>
</dbReference>
<dbReference type="PANTHER" id="PTHR42953:SF1">
    <property type="entry name" value="METAL-BINDING PROTEIN HI_0362-RELATED"/>
    <property type="match status" value="1"/>
</dbReference>
<dbReference type="SUPFAM" id="SSF53807">
    <property type="entry name" value="Helical backbone' metal receptor"/>
    <property type="match status" value="1"/>
</dbReference>
<comment type="similarity">
    <text evidence="5">Belongs to the bacterial solute-binding protein 9 family.</text>
</comment>
<comment type="subcellular location">
    <subcellularLocation>
        <location evidence="1">Cell envelope</location>
    </subcellularLocation>
</comment>
<dbReference type="PANTHER" id="PTHR42953">
    <property type="entry name" value="HIGH-AFFINITY ZINC UPTAKE SYSTEM PROTEIN ZNUA-RELATED"/>
    <property type="match status" value="1"/>
</dbReference>
<feature type="compositionally biased region" description="Basic and acidic residues" evidence="6">
    <location>
        <begin position="142"/>
        <end position="169"/>
    </location>
</feature>
<dbReference type="KEGG" id="aey:CDG81_01800"/>
<dbReference type="Proteomes" id="UP000215043">
    <property type="component" value="Chromosome"/>
</dbReference>
<dbReference type="InterPro" id="IPR006127">
    <property type="entry name" value="ZnuA-like"/>
</dbReference>
<name>A0A223RMZ9_9ACTN</name>
<dbReference type="AlphaFoldDB" id="A0A223RMZ9"/>
<dbReference type="GO" id="GO:0030313">
    <property type="term" value="C:cell envelope"/>
    <property type="evidence" value="ECO:0007669"/>
    <property type="project" value="UniProtKB-SubCell"/>
</dbReference>
<keyword evidence="3" id="KW-0479">Metal-binding</keyword>
<evidence type="ECO:0000256" key="6">
    <source>
        <dbReference type="SAM" id="MobiDB-lite"/>
    </source>
</evidence>
<dbReference type="OrthoDB" id="5296019at2"/>
<organism evidence="7 8">
    <name type="scientific">Actinopolyspora erythraea</name>
    <dbReference type="NCBI Taxonomy" id="414996"/>
    <lineage>
        <taxon>Bacteria</taxon>
        <taxon>Bacillati</taxon>
        <taxon>Actinomycetota</taxon>
        <taxon>Actinomycetes</taxon>
        <taxon>Actinopolysporales</taxon>
        <taxon>Actinopolysporaceae</taxon>
        <taxon>Actinopolyspora</taxon>
    </lineage>
</organism>
<evidence type="ECO:0000313" key="7">
    <source>
        <dbReference type="EMBL" id="ASU77254.1"/>
    </source>
</evidence>
<evidence type="ECO:0008006" key="9">
    <source>
        <dbReference type="Google" id="ProtNLM"/>
    </source>
</evidence>
<dbReference type="PRINTS" id="PR00690">
    <property type="entry name" value="ADHESNFAMILY"/>
</dbReference>
<protein>
    <recommendedName>
        <fullName evidence="9">ABC transporter substrate-binding protein</fullName>
    </recommendedName>
</protein>